<organism evidence="1 2">
    <name type="scientific">Paractinoplanes globisporus</name>
    <dbReference type="NCBI Taxonomy" id="113565"/>
    <lineage>
        <taxon>Bacteria</taxon>
        <taxon>Bacillati</taxon>
        <taxon>Actinomycetota</taxon>
        <taxon>Actinomycetes</taxon>
        <taxon>Micromonosporales</taxon>
        <taxon>Micromonosporaceae</taxon>
        <taxon>Paractinoplanes</taxon>
    </lineage>
</organism>
<reference evidence="1 2" key="1">
    <citation type="submission" date="2024-10" db="EMBL/GenBank/DDBJ databases">
        <title>The Natural Products Discovery Center: Release of the First 8490 Sequenced Strains for Exploring Actinobacteria Biosynthetic Diversity.</title>
        <authorList>
            <person name="Kalkreuter E."/>
            <person name="Kautsar S.A."/>
            <person name="Yang D."/>
            <person name="Bader C.D."/>
            <person name="Teijaro C.N."/>
            <person name="Fluegel L."/>
            <person name="Davis C.M."/>
            <person name="Simpson J.R."/>
            <person name="Lauterbach L."/>
            <person name="Steele A.D."/>
            <person name="Gui C."/>
            <person name="Meng S."/>
            <person name="Li G."/>
            <person name="Viehrig K."/>
            <person name="Ye F."/>
            <person name="Su P."/>
            <person name="Kiefer A.F."/>
            <person name="Nichols A."/>
            <person name="Cepeda A.J."/>
            <person name="Yan W."/>
            <person name="Fan B."/>
            <person name="Jiang Y."/>
            <person name="Adhikari A."/>
            <person name="Zheng C.-J."/>
            <person name="Schuster L."/>
            <person name="Cowan T.M."/>
            <person name="Smanski M.J."/>
            <person name="Chevrette M.G."/>
            <person name="De Carvalho L.P.S."/>
            <person name="Shen B."/>
        </authorList>
    </citation>
    <scope>NUCLEOTIDE SEQUENCE [LARGE SCALE GENOMIC DNA]</scope>
    <source>
        <strain evidence="1 2">NPDC000087</strain>
    </source>
</reference>
<dbReference type="EMBL" id="JBIAZU010000008">
    <property type="protein sequence ID" value="MFF5296573.1"/>
    <property type="molecule type" value="Genomic_DNA"/>
</dbReference>
<evidence type="ECO:0008006" key="3">
    <source>
        <dbReference type="Google" id="ProtNLM"/>
    </source>
</evidence>
<accession>A0ABW6WUC1</accession>
<evidence type="ECO:0000313" key="1">
    <source>
        <dbReference type="EMBL" id="MFF5296573.1"/>
    </source>
</evidence>
<dbReference type="RefSeq" id="WP_387698353.1">
    <property type="nucleotide sequence ID" value="NZ_JBIAZU010000008.1"/>
</dbReference>
<evidence type="ECO:0000313" key="2">
    <source>
        <dbReference type="Proteomes" id="UP001602245"/>
    </source>
</evidence>
<protein>
    <recommendedName>
        <fullName evidence="3">Cysteine dioxygenase</fullName>
    </recommendedName>
</protein>
<keyword evidence="2" id="KW-1185">Reference proteome</keyword>
<proteinExistence type="predicted"/>
<comment type="caution">
    <text evidence="1">The sequence shown here is derived from an EMBL/GenBank/DDBJ whole genome shotgun (WGS) entry which is preliminary data.</text>
</comment>
<gene>
    <name evidence="1" type="ORF">ACFY35_44660</name>
</gene>
<name>A0ABW6WUC1_9ACTN</name>
<sequence>MVNLNDVQALVEAAPTGATYAELHEAFVRSTRSDIAESLVRLAANLRAGRYPAGRPYRHVNGFTKMVMVEHPSARLTLHIWPAERGAPDDVSRPHDHRYAFSSILLGGRQQFVELEETVDVRLGEPWRSFEYRPYRKGLFAAVTPRGVITCREIAVAPRIPLAGHYTATSAIVHQAITGRDETCVTLVMRGPRERRTSKVYYRPQEPAPRGRLQFGRRVEHEEVMRQVDEAIAFVTT</sequence>
<dbReference type="Proteomes" id="UP001602245">
    <property type="component" value="Unassembled WGS sequence"/>
</dbReference>